<organism evidence="1 2">
    <name type="scientific">Paraburkholderia fynbosensis</name>
    <dbReference type="NCBI Taxonomy" id="1200993"/>
    <lineage>
        <taxon>Bacteria</taxon>
        <taxon>Pseudomonadati</taxon>
        <taxon>Pseudomonadota</taxon>
        <taxon>Betaproteobacteria</taxon>
        <taxon>Burkholderiales</taxon>
        <taxon>Burkholderiaceae</taxon>
        <taxon>Paraburkholderia</taxon>
    </lineage>
</organism>
<evidence type="ECO:0000313" key="2">
    <source>
        <dbReference type="Proteomes" id="UP000494252"/>
    </source>
</evidence>
<proteinExistence type="predicted"/>
<keyword evidence="2" id="KW-1185">Reference proteome</keyword>
<dbReference type="Proteomes" id="UP000494252">
    <property type="component" value="Unassembled WGS sequence"/>
</dbReference>
<dbReference type="AlphaFoldDB" id="A0A6J5FPS9"/>
<dbReference type="RefSeq" id="WP_175158504.1">
    <property type="nucleotide sequence ID" value="NZ_CADIKI010000003.1"/>
</dbReference>
<dbReference type="InterPro" id="IPR056209">
    <property type="entry name" value="SU10_adaptor"/>
</dbReference>
<evidence type="ECO:0000313" key="1">
    <source>
        <dbReference type="EMBL" id="CAB3782065.1"/>
    </source>
</evidence>
<accession>A0A6J5FPS9</accession>
<gene>
    <name evidence="1" type="ORF">LMG27177_01157</name>
</gene>
<reference evidence="1 2" key="1">
    <citation type="submission" date="2020-04" db="EMBL/GenBank/DDBJ databases">
        <authorList>
            <person name="De Canck E."/>
        </authorList>
    </citation>
    <scope>NUCLEOTIDE SEQUENCE [LARGE SCALE GENOMIC DNA]</scope>
    <source>
        <strain evidence="1 2">LMG 27177</strain>
    </source>
</reference>
<protein>
    <submittedName>
        <fullName evidence="1">Uncharacterized protein</fullName>
    </submittedName>
</protein>
<sequence length="314" mass="33915">MTQPITSSNQKTLLKVVQEVMGDLGLPQPQLVIGNTDKTVQQMLVHATRVGEDLASRAAPNDGWQVLRKEYKFSLIGFGGYTGDVTAGSNIISNMPSVGNIAVGMIATSTAIPYGATVTAVGADSVTLDSDAPTTLTGEQFSFGNESYPIPADVAHFITETGWDRSFRWQLVGPLNPQEWQVLKSGISPTGPRLRYRIMDSQIYVNPVPASRDNLVLEYYSTGWCQSSTGTPQAAWLADSDTCVLQDRLFILGILARFLNRKGLDSTSAQREYDDAVERALSRNAGARSLPLNARMNPPVLLGSNNVPDTGFGS</sequence>
<dbReference type="EMBL" id="CADIKI010000003">
    <property type="protein sequence ID" value="CAB3782065.1"/>
    <property type="molecule type" value="Genomic_DNA"/>
</dbReference>
<name>A0A6J5FPS9_9BURK</name>
<dbReference type="Pfam" id="PF24175">
    <property type="entry name" value="SU10_adaptor"/>
    <property type="match status" value="1"/>
</dbReference>